<sequence length="88" mass="10016">MPFVAEMECARFHTSNMADVFASRDDSHVTQVQESSTYVTVSFLKKGRNSIFRVSCNTSKLAPASPTYAYPIVKFIIEDIKTQHFYDI</sequence>
<evidence type="ECO:0000313" key="2">
    <source>
        <dbReference type="Proteomes" id="UP001381693"/>
    </source>
</evidence>
<reference evidence="1 2" key="1">
    <citation type="submission" date="2023-11" db="EMBL/GenBank/DDBJ databases">
        <title>Halocaridina rubra genome assembly.</title>
        <authorList>
            <person name="Smith C."/>
        </authorList>
    </citation>
    <scope>NUCLEOTIDE SEQUENCE [LARGE SCALE GENOMIC DNA]</scope>
    <source>
        <strain evidence="1">EP-1</strain>
        <tissue evidence="1">Whole</tissue>
    </source>
</reference>
<evidence type="ECO:0000313" key="1">
    <source>
        <dbReference type="EMBL" id="KAK7086755.1"/>
    </source>
</evidence>
<organism evidence="1 2">
    <name type="scientific">Halocaridina rubra</name>
    <name type="common">Hawaiian red shrimp</name>
    <dbReference type="NCBI Taxonomy" id="373956"/>
    <lineage>
        <taxon>Eukaryota</taxon>
        <taxon>Metazoa</taxon>
        <taxon>Ecdysozoa</taxon>
        <taxon>Arthropoda</taxon>
        <taxon>Crustacea</taxon>
        <taxon>Multicrustacea</taxon>
        <taxon>Malacostraca</taxon>
        <taxon>Eumalacostraca</taxon>
        <taxon>Eucarida</taxon>
        <taxon>Decapoda</taxon>
        <taxon>Pleocyemata</taxon>
        <taxon>Caridea</taxon>
        <taxon>Atyoidea</taxon>
        <taxon>Atyidae</taxon>
        <taxon>Halocaridina</taxon>
    </lineage>
</organism>
<gene>
    <name evidence="1" type="ORF">SK128_005585</name>
</gene>
<dbReference type="Proteomes" id="UP001381693">
    <property type="component" value="Unassembled WGS sequence"/>
</dbReference>
<dbReference type="EMBL" id="JAXCGZ010000088">
    <property type="protein sequence ID" value="KAK7086755.1"/>
    <property type="molecule type" value="Genomic_DNA"/>
</dbReference>
<comment type="caution">
    <text evidence="1">The sequence shown here is derived from an EMBL/GenBank/DDBJ whole genome shotgun (WGS) entry which is preliminary data.</text>
</comment>
<dbReference type="AlphaFoldDB" id="A0AAN9AH31"/>
<keyword evidence="2" id="KW-1185">Reference proteome</keyword>
<protein>
    <submittedName>
        <fullName evidence="1">Uncharacterized protein</fullName>
    </submittedName>
</protein>
<proteinExistence type="predicted"/>
<name>A0AAN9AH31_HALRR</name>
<accession>A0AAN9AH31</accession>